<feature type="site" description="Transition state stabilizer" evidence="4">
    <location>
        <position position="31"/>
    </location>
</feature>
<dbReference type="Gene3D" id="3.90.550.10">
    <property type="entry name" value="Spore Coat Polysaccharide Biosynthesis Protein SpsA, Chain A"/>
    <property type="match status" value="1"/>
</dbReference>
<feature type="site" description="Transition state stabilizer" evidence="4">
    <location>
        <position position="37"/>
    </location>
</feature>
<dbReference type="PANTHER" id="PTHR32125">
    <property type="entry name" value="2-C-METHYL-D-ERYTHRITOL 4-PHOSPHATE CYTIDYLYLTRANSFERASE, CHLOROPLASTIC"/>
    <property type="match status" value="1"/>
</dbReference>
<dbReference type="InterPro" id="IPR001228">
    <property type="entry name" value="IspD"/>
</dbReference>
<evidence type="ECO:0000256" key="4">
    <source>
        <dbReference type="HAMAP-Rule" id="MF_00108"/>
    </source>
</evidence>
<protein>
    <recommendedName>
        <fullName evidence="4">2-C-methyl-D-erythritol 4-phosphate cytidylyltransferase</fullName>
        <ecNumber evidence="4">2.7.7.60</ecNumber>
    </recommendedName>
    <alternativeName>
        <fullName evidence="4">4-diphosphocytidyl-2C-methyl-D-erythritol synthase</fullName>
    </alternativeName>
    <alternativeName>
        <fullName evidence="4">MEP cytidylyltransferase</fullName>
        <shortName evidence="4">MCT</shortName>
    </alternativeName>
</protein>
<comment type="catalytic activity">
    <reaction evidence="4">
        <text>2-C-methyl-D-erythritol 4-phosphate + CTP + H(+) = 4-CDP-2-C-methyl-D-erythritol + diphosphate</text>
        <dbReference type="Rhea" id="RHEA:13429"/>
        <dbReference type="ChEBI" id="CHEBI:15378"/>
        <dbReference type="ChEBI" id="CHEBI:33019"/>
        <dbReference type="ChEBI" id="CHEBI:37563"/>
        <dbReference type="ChEBI" id="CHEBI:57823"/>
        <dbReference type="ChEBI" id="CHEBI:58262"/>
        <dbReference type="EC" id="2.7.7.60"/>
    </reaction>
</comment>
<comment type="caution">
    <text evidence="5">The sequence shown here is derived from an EMBL/GenBank/DDBJ whole genome shotgun (WGS) entry which is preliminary data.</text>
</comment>
<evidence type="ECO:0000256" key="2">
    <source>
        <dbReference type="ARBA" id="ARBA00022695"/>
    </source>
</evidence>
<dbReference type="Proteomes" id="UP000660021">
    <property type="component" value="Unassembled WGS sequence"/>
</dbReference>
<evidence type="ECO:0000256" key="3">
    <source>
        <dbReference type="ARBA" id="ARBA00023229"/>
    </source>
</evidence>
<feature type="site" description="Positions MEP for the nucleophilic attack" evidence="4">
    <location>
        <position position="168"/>
    </location>
</feature>
<dbReference type="NCBIfam" id="TIGR00453">
    <property type="entry name" value="ispD"/>
    <property type="match status" value="1"/>
</dbReference>
<dbReference type="HAMAP" id="MF_00108">
    <property type="entry name" value="IspD"/>
    <property type="match status" value="1"/>
</dbReference>
<dbReference type="GO" id="GO:0050518">
    <property type="term" value="F:2-C-methyl-D-erythritol 4-phosphate cytidylyltransferase activity"/>
    <property type="evidence" value="ECO:0007669"/>
    <property type="project" value="UniProtKB-EC"/>
</dbReference>
<evidence type="ECO:0000256" key="1">
    <source>
        <dbReference type="ARBA" id="ARBA00022679"/>
    </source>
</evidence>
<evidence type="ECO:0000313" key="6">
    <source>
        <dbReference type="Proteomes" id="UP000660021"/>
    </source>
</evidence>
<dbReference type="RefSeq" id="WP_186963813.1">
    <property type="nucleotide sequence ID" value="NZ_JACOPR010000005.1"/>
</dbReference>
<dbReference type="CDD" id="cd02516">
    <property type="entry name" value="CDP-ME_synthetase"/>
    <property type="match status" value="1"/>
</dbReference>
<comment type="similarity">
    <text evidence="4">Belongs to the IspD/TarI cytidylyltransferase family. IspD subfamily.</text>
</comment>
<dbReference type="SUPFAM" id="SSF53448">
    <property type="entry name" value="Nucleotide-diphospho-sugar transferases"/>
    <property type="match status" value="1"/>
</dbReference>
<dbReference type="EC" id="2.7.7.60" evidence="4"/>
<feature type="site" description="Positions MEP for the nucleophilic attack" evidence="4">
    <location>
        <position position="224"/>
    </location>
</feature>
<keyword evidence="1 4" id="KW-0808">Transferase</keyword>
<dbReference type="InterPro" id="IPR050088">
    <property type="entry name" value="IspD/TarI_cytidylyltransf_bact"/>
</dbReference>
<evidence type="ECO:0000313" key="5">
    <source>
        <dbReference type="EMBL" id="MBC5731042.1"/>
    </source>
</evidence>
<dbReference type="Pfam" id="PF01128">
    <property type="entry name" value="IspD"/>
    <property type="match status" value="1"/>
</dbReference>
<comment type="pathway">
    <text evidence="4">Isoprenoid biosynthesis; isopentenyl diphosphate biosynthesis via DXP pathway; isopentenyl diphosphate from 1-deoxy-D-xylulose 5-phosphate: step 2/6.</text>
</comment>
<name>A0ABR7HUA2_9FIRM</name>
<sequence>MAEWLKRLLKRNREQQAFCTAVVPAAGSSTRMGGQDKILLTLGDVPVLMHTLRALDSCPRIQEIVVVTREDLIVPISQLCREGGFSKVKSVVVGGASRAESVLRGIREASEGAELIAIHDGARPLVSQAVLDEVIRKAEECGAAAPAVPVKDTIKQAVGGIVERTPDRSELFAVQTPQVFDAALIRGALAKALEEGAALTDDCSAVERIGMKVSLTGGDYRNLKITTPEDLVLAEALLEWREKP</sequence>
<reference evidence="5 6" key="1">
    <citation type="submission" date="2020-08" db="EMBL/GenBank/DDBJ databases">
        <title>Genome public.</title>
        <authorList>
            <person name="Liu C."/>
            <person name="Sun Q."/>
        </authorList>
    </citation>
    <scope>NUCLEOTIDE SEQUENCE [LARGE SCALE GENOMIC DNA]</scope>
    <source>
        <strain evidence="5 6">New-38</strain>
    </source>
</reference>
<keyword evidence="2 4" id="KW-0548">Nucleotidyltransferase</keyword>
<dbReference type="PANTHER" id="PTHR32125:SF4">
    <property type="entry name" value="2-C-METHYL-D-ERYTHRITOL 4-PHOSPHATE CYTIDYLYLTRANSFERASE, CHLOROPLASTIC"/>
    <property type="match status" value="1"/>
</dbReference>
<proteinExistence type="inferred from homology"/>
<dbReference type="EMBL" id="JACOPR010000005">
    <property type="protein sequence ID" value="MBC5731042.1"/>
    <property type="molecule type" value="Genomic_DNA"/>
</dbReference>
<accession>A0ABR7HUA2</accession>
<dbReference type="InterPro" id="IPR034683">
    <property type="entry name" value="IspD/TarI"/>
</dbReference>
<keyword evidence="6" id="KW-1185">Reference proteome</keyword>
<gene>
    <name evidence="4 5" type="primary">ispD</name>
    <name evidence="5" type="ORF">H8S34_09400</name>
</gene>
<organism evidence="5 6">
    <name type="scientific">Pseudoflavonifractor hominis</name>
    <dbReference type="NCBI Taxonomy" id="2763059"/>
    <lineage>
        <taxon>Bacteria</taxon>
        <taxon>Bacillati</taxon>
        <taxon>Bacillota</taxon>
        <taxon>Clostridia</taxon>
        <taxon>Eubacteriales</taxon>
        <taxon>Oscillospiraceae</taxon>
        <taxon>Pseudoflavonifractor</taxon>
    </lineage>
</organism>
<dbReference type="InterPro" id="IPR029044">
    <property type="entry name" value="Nucleotide-diphossugar_trans"/>
</dbReference>
<comment type="function">
    <text evidence="4">Catalyzes the formation of 4-diphosphocytidyl-2-C-methyl-D-erythritol from CTP and 2-C-methyl-D-erythritol 4-phosphate (MEP).</text>
</comment>
<keyword evidence="3 4" id="KW-0414">Isoprene biosynthesis</keyword>